<keyword evidence="1" id="KW-0175">Coiled coil</keyword>
<gene>
    <name evidence="2" type="ORF">SK128_008209</name>
</gene>
<evidence type="ECO:0000313" key="2">
    <source>
        <dbReference type="EMBL" id="KAK7068139.1"/>
    </source>
</evidence>
<name>A0AAN8ZYK8_HALRR</name>
<keyword evidence="3" id="KW-1185">Reference proteome</keyword>
<dbReference type="EMBL" id="JAXCGZ010017417">
    <property type="protein sequence ID" value="KAK7068139.1"/>
    <property type="molecule type" value="Genomic_DNA"/>
</dbReference>
<evidence type="ECO:0000313" key="3">
    <source>
        <dbReference type="Proteomes" id="UP001381693"/>
    </source>
</evidence>
<sequence length="514" mass="58215">MELKEVAEREKILLEQHLEQLKKRIRETKNHMDRIVNDIENSVQPITHKLNDEFLIALPDAKLYVSQVQNILSSLEGIMSKYSIQSNKVAKVPGGPVAFTPVLREKLPCDENKSLKKSFTSKTEERNVAPSSGLKMYESETKLANKRCKVRSNKSTSIVGGAEEELLENKISTQAEMYHISSQGVHEHEFYNEGRIPKVLAENNVYRSLETDFTDVFASQQCRDADALKGDLDILRPKLCACSNPGILPLKQPTHVIISLIKLPNLAWIQRSDCELPKLNEHLGFLLSTNNYTPYGNLYVGMKVAALYKQNRAYYRAIITGLADETSKVDDHALYAKDIPDPVFTSLQNYVYEGTILLAVIEKLPVPQSDSQYLRPLEYTARLYTPQYRLYRSEVEVHPYYWLYTSELGTGLQSDTSSDDVIEDVEILDEVLSEQSSSQGENNCTTEKQGSWTLLTENLKHCDCGHWTRLLMPANQKAARKYAVDSSIQVTRSKKNIEACFKDITCNSKSTTIG</sequence>
<evidence type="ECO:0000256" key="1">
    <source>
        <dbReference type="SAM" id="Coils"/>
    </source>
</evidence>
<protein>
    <submittedName>
        <fullName evidence="2">Uncharacterized protein</fullName>
    </submittedName>
</protein>
<feature type="coiled-coil region" evidence="1">
    <location>
        <begin position="4"/>
        <end position="38"/>
    </location>
</feature>
<dbReference type="Proteomes" id="UP001381693">
    <property type="component" value="Unassembled WGS sequence"/>
</dbReference>
<reference evidence="2 3" key="1">
    <citation type="submission" date="2023-11" db="EMBL/GenBank/DDBJ databases">
        <title>Halocaridina rubra genome assembly.</title>
        <authorList>
            <person name="Smith C."/>
        </authorList>
    </citation>
    <scope>NUCLEOTIDE SEQUENCE [LARGE SCALE GENOMIC DNA]</scope>
    <source>
        <strain evidence="2">EP-1</strain>
        <tissue evidence="2">Whole</tissue>
    </source>
</reference>
<proteinExistence type="predicted"/>
<organism evidence="2 3">
    <name type="scientific">Halocaridina rubra</name>
    <name type="common">Hawaiian red shrimp</name>
    <dbReference type="NCBI Taxonomy" id="373956"/>
    <lineage>
        <taxon>Eukaryota</taxon>
        <taxon>Metazoa</taxon>
        <taxon>Ecdysozoa</taxon>
        <taxon>Arthropoda</taxon>
        <taxon>Crustacea</taxon>
        <taxon>Multicrustacea</taxon>
        <taxon>Malacostraca</taxon>
        <taxon>Eumalacostraca</taxon>
        <taxon>Eucarida</taxon>
        <taxon>Decapoda</taxon>
        <taxon>Pleocyemata</taxon>
        <taxon>Caridea</taxon>
        <taxon>Atyoidea</taxon>
        <taxon>Atyidae</taxon>
        <taxon>Halocaridina</taxon>
    </lineage>
</organism>
<comment type="caution">
    <text evidence="2">The sequence shown here is derived from an EMBL/GenBank/DDBJ whole genome shotgun (WGS) entry which is preliminary data.</text>
</comment>
<dbReference type="AlphaFoldDB" id="A0AAN8ZYK8"/>
<accession>A0AAN8ZYK8</accession>